<dbReference type="EMBL" id="JARPUR010000005">
    <property type="protein sequence ID" value="KAK4876214.1"/>
    <property type="molecule type" value="Genomic_DNA"/>
</dbReference>
<evidence type="ECO:0000256" key="6">
    <source>
        <dbReference type="SAM" id="Phobius"/>
    </source>
</evidence>
<dbReference type="SUPFAM" id="SSF48652">
    <property type="entry name" value="Tetraspanin"/>
    <property type="match status" value="1"/>
</dbReference>
<sequence length="256" mass="29657">MQSYLKDPYWKRTIDYIQSNFYCCGLTDYKTWYKIIWLDENQLKMDNPLVQELRLSETKPQFPVIPWSCCNIEYPLQCFHDPFQQPESSYLWKEEPLLIEQSIYNTGCLSILTRPVEKASKAFILITSCLFILMICSICTVRMLFTSCRNNIILQHESGIAPGWIFGRGDCGWAYGPPLDQIMTGILSKKVSPLNDQTKSPKSPKSSKSVKIKDHRKRSKIRTEKRKSSVSKKQAEKYKSDEEPVSSGEEKALMLQ</sequence>
<dbReference type="Pfam" id="PF00335">
    <property type="entry name" value="Tetraspanin"/>
    <property type="match status" value="1"/>
</dbReference>
<dbReference type="Proteomes" id="UP001353858">
    <property type="component" value="Unassembled WGS sequence"/>
</dbReference>
<evidence type="ECO:0000256" key="2">
    <source>
        <dbReference type="ARBA" id="ARBA00022692"/>
    </source>
</evidence>
<feature type="transmembrane region" description="Helical" evidence="6">
    <location>
        <begin position="122"/>
        <end position="145"/>
    </location>
</feature>
<accession>A0AAN7PT35</accession>
<comment type="subcellular location">
    <subcellularLocation>
        <location evidence="1">Membrane</location>
        <topology evidence="1">Multi-pass membrane protein</topology>
    </subcellularLocation>
</comment>
<reference evidence="8" key="1">
    <citation type="submission" date="2023-01" db="EMBL/GenBank/DDBJ databases">
        <title>Key to firefly adult light organ development and bioluminescence: homeobox transcription factors regulate luciferase expression and transportation to peroxisome.</title>
        <authorList>
            <person name="Fu X."/>
        </authorList>
    </citation>
    <scope>NUCLEOTIDE SEQUENCE [LARGE SCALE GENOMIC DNA]</scope>
</reference>
<keyword evidence="4 6" id="KW-0472">Membrane</keyword>
<feature type="compositionally biased region" description="Basic residues" evidence="5">
    <location>
        <begin position="208"/>
        <end position="230"/>
    </location>
</feature>
<name>A0AAN7PT35_9COLE</name>
<dbReference type="Gene3D" id="1.10.1450.10">
    <property type="entry name" value="Tetraspanin"/>
    <property type="match status" value="1"/>
</dbReference>
<feature type="compositionally biased region" description="Basic and acidic residues" evidence="5">
    <location>
        <begin position="233"/>
        <end position="256"/>
    </location>
</feature>
<feature type="region of interest" description="Disordered" evidence="5">
    <location>
        <begin position="192"/>
        <end position="256"/>
    </location>
</feature>
<evidence type="ECO:0000313" key="7">
    <source>
        <dbReference type="EMBL" id="KAK4876214.1"/>
    </source>
</evidence>
<keyword evidence="3 6" id="KW-1133">Transmembrane helix</keyword>
<dbReference type="InterPro" id="IPR008952">
    <property type="entry name" value="Tetraspanin_EC2_sf"/>
</dbReference>
<keyword evidence="2 6" id="KW-0812">Transmembrane</keyword>
<evidence type="ECO:0000256" key="5">
    <source>
        <dbReference type="SAM" id="MobiDB-lite"/>
    </source>
</evidence>
<evidence type="ECO:0000313" key="8">
    <source>
        <dbReference type="Proteomes" id="UP001353858"/>
    </source>
</evidence>
<evidence type="ECO:0000256" key="4">
    <source>
        <dbReference type="ARBA" id="ARBA00023136"/>
    </source>
</evidence>
<dbReference type="InterPro" id="IPR018499">
    <property type="entry name" value="Tetraspanin/Peripherin"/>
</dbReference>
<organism evidence="7 8">
    <name type="scientific">Aquatica leii</name>
    <dbReference type="NCBI Taxonomy" id="1421715"/>
    <lineage>
        <taxon>Eukaryota</taxon>
        <taxon>Metazoa</taxon>
        <taxon>Ecdysozoa</taxon>
        <taxon>Arthropoda</taxon>
        <taxon>Hexapoda</taxon>
        <taxon>Insecta</taxon>
        <taxon>Pterygota</taxon>
        <taxon>Neoptera</taxon>
        <taxon>Endopterygota</taxon>
        <taxon>Coleoptera</taxon>
        <taxon>Polyphaga</taxon>
        <taxon>Elateriformia</taxon>
        <taxon>Elateroidea</taxon>
        <taxon>Lampyridae</taxon>
        <taxon>Luciolinae</taxon>
        <taxon>Aquatica</taxon>
    </lineage>
</organism>
<gene>
    <name evidence="7" type="ORF">RN001_012636</name>
</gene>
<evidence type="ECO:0000256" key="3">
    <source>
        <dbReference type="ARBA" id="ARBA00022989"/>
    </source>
</evidence>
<comment type="caution">
    <text evidence="7">The sequence shown here is derived from an EMBL/GenBank/DDBJ whole genome shotgun (WGS) entry which is preliminary data.</text>
</comment>
<dbReference type="GO" id="GO:0016020">
    <property type="term" value="C:membrane"/>
    <property type="evidence" value="ECO:0007669"/>
    <property type="project" value="UniProtKB-SubCell"/>
</dbReference>
<evidence type="ECO:0000256" key="1">
    <source>
        <dbReference type="ARBA" id="ARBA00004141"/>
    </source>
</evidence>
<keyword evidence="8" id="KW-1185">Reference proteome</keyword>
<protein>
    <submittedName>
        <fullName evidence="7">Uncharacterized protein</fullName>
    </submittedName>
</protein>
<proteinExistence type="predicted"/>
<dbReference type="AlphaFoldDB" id="A0AAN7PT35"/>